<proteinExistence type="predicted"/>
<dbReference type="STRING" id="1563681.BFP71_10075"/>
<comment type="caution">
    <text evidence="1">The sequence shown here is derived from an EMBL/GenBank/DDBJ whole genome shotgun (WGS) entry which is preliminary data.</text>
</comment>
<dbReference type="InterPro" id="IPR032710">
    <property type="entry name" value="NTF2-like_dom_sf"/>
</dbReference>
<evidence type="ECO:0000313" key="2">
    <source>
        <dbReference type="Proteomes" id="UP000095552"/>
    </source>
</evidence>
<dbReference type="EMBL" id="MDGQ01000005">
    <property type="protein sequence ID" value="OEJ99886.1"/>
    <property type="molecule type" value="Genomic_DNA"/>
</dbReference>
<reference evidence="1 2" key="1">
    <citation type="submission" date="2016-08" db="EMBL/GenBank/DDBJ databases">
        <title>Draft genome of Fabibacter sp. strain SK-8.</title>
        <authorList>
            <person name="Wong S.-K."/>
            <person name="Hamasaki K."/>
            <person name="Yoshizawa S."/>
        </authorList>
    </citation>
    <scope>NUCLEOTIDE SEQUENCE [LARGE SCALE GENOMIC DNA]</scope>
    <source>
        <strain evidence="1 2">SK-8</strain>
    </source>
</reference>
<keyword evidence="2" id="KW-1185">Reference proteome</keyword>
<dbReference type="PROSITE" id="PS51257">
    <property type="entry name" value="PROKAR_LIPOPROTEIN"/>
    <property type="match status" value="1"/>
</dbReference>
<name>A0A1E5SLG4_9BACT</name>
<evidence type="ECO:0008006" key="3">
    <source>
        <dbReference type="Google" id="ProtNLM"/>
    </source>
</evidence>
<protein>
    <recommendedName>
        <fullName evidence="3">DUF4440 domain-containing protein</fullName>
    </recommendedName>
</protein>
<sequence length="159" mass="18520">MRFKTKISPIILLIIGGAIIGCKELPKTSEILKTEKAAILKTINNETAAAFNRDYELWKSYWVQKPYVKKTYINFYDSTATETLGWQKVDDFVRIYIEQHPTPEPLPKAINDIELRLYGTGAWINYEVSDAGKRKKRETRILEKVNYEWKIAGMHTTIY</sequence>
<accession>A0A1E5SLG4</accession>
<organism evidence="1 2">
    <name type="scientific">Roseivirga misakiensis</name>
    <dbReference type="NCBI Taxonomy" id="1563681"/>
    <lineage>
        <taxon>Bacteria</taxon>
        <taxon>Pseudomonadati</taxon>
        <taxon>Bacteroidota</taxon>
        <taxon>Cytophagia</taxon>
        <taxon>Cytophagales</taxon>
        <taxon>Roseivirgaceae</taxon>
        <taxon>Roseivirga</taxon>
    </lineage>
</organism>
<dbReference type="OrthoDB" id="8432779at2"/>
<dbReference type="AlphaFoldDB" id="A0A1E5SLG4"/>
<gene>
    <name evidence="1" type="ORF">BFP71_10075</name>
</gene>
<dbReference type="RefSeq" id="WP_069835349.1">
    <property type="nucleotide sequence ID" value="NZ_MDGQ01000005.1"/>
</dbReference>
<dbReference type="SUPFAM" id="SSF54427">
    <property type="entry name" value="NTF2-like"/>
    <property type="match status" value="1"/>
</dbReference>
<dbReference type="Proteomes" id="UP000095552">
    <property type="component" value="Unassembled WGS sequence"/>
</dbReference>
<evidence type="ECO:0000313" key="1">
    <source>
        <dbReference type="EMBL" id="OEJ99886.1"/>
    </source>
</evidence>
<dbReference type="Gene3D" id="3.10.450.50">
    <property type="match status" value="1"/>
</dbReference>